<dbReference type="Pfam" id="PF01381">
    <property type="entry name" value="HTH_3"/>
    <property type="match status" value="1"/>
</dbReference>
<comment type="caution">
    <text evidence="3">The sequence shown here is derived from an EMBL/GenBank/DDBJ whole genome shotgun (WGS) entry which is preliminary data.</text>
</comment>
<dbReference type="InterPro" id="IPR001387">
    <property type="entry name" value="Cro/C1-type_HTH"/>
</dbReference>
<dbReference type="GO" id="GO:0003677">
    <property type="term" value="F:DNA binding"/>
    <property type="evidence" value="ECO:0007669"/>
    <property type="project" value="InterPro"/>
</dbReference>
<dbReference type="Gene3D" id="1.10.260.40">
    <property type="entry name" value="lambda repressor-like DNA-binding domains"/>
    <property type="match status" value="1"/>
</dbReference>
<dbReference type="InterPro" id="IPR010982">
    <property type="entry name" value="Lambda_DNA-bd_dom_sf"/>
</dbReference>
<sequence>MAQIMKGRMAFHGVKQAETAEAIGISQSQLSKILRADRPIDLETFEALCTFLGDDAAALVAQGRALADRSATNDNTDKSQDALADANTAERAPDMSGWSADEQAAYVAGHIDRFDVAAKHGDAAAEAEAFEEQP</sequence>
<gene>
    <name evidence="3" type="ORF">PG2003B_1040</name>
</gene>
<dbReference type="SMART" id="SM00530">
    <property type="entry name" value="HTH_XRE"/>
    <property type="match status" value="1"/>
</dbReference>
<proteinExistence type="predicted"/>
<dbReference type="PROSITE" id="PS50943">
    <property type="entry name" value="HTH_CROC1"/>
    <property type="match status" value="1"/>
</dbReference>
<protein>
    <recommendedName>
        <fullName evidence="2">HTH cro/C1-type domain-containing protein</fullName>
    </recommendedName>
</protein>
<name>A0A4Q5ATG1_9BIFI</name>
<evidence type="ECO:0000256" key="1">
    <source>
        <dbReference type="SAM" id="MobiDB-lite"/>
    </source>
</evidence>
<dbReference type="SUPFAM" id="SSF47413">
    <property type="entry name" value="lambda repressor-like DNA-binding domains"/>
    <property type="match status" value="1"/>
</dbReference>
<evidence type="ECO:0000259" key="2">
    <source>
        <dbReference type="PROSITE" id="PS50943"/>
    </source>
</evidence>
<dbReference type="Proteomes" id="UP000292382">
    <property type="component" value="Unassembled WGS sequence"/>
</dbReference>
<dbReference type="EMBL" id="RYUW01000012">
    <property type="protein sequence ID" value="RYQ36543.1"/>
    <property type="molecule type" value="Genomic_DNA"/>
</dbReference>
<dbReference type="CDD" id="cd00093">
    <property type="entry name" value="HTH_XRE"/>
    <property type="match status" value="1"/>
</dbReference>
<reference evidence="3 4" key="1">
    <citation type="submission" date="2018-12" db="EMBL/GenBank/DDBJ databases">
        <title>Unveiling genomic diversity among members of the Bifidobacterium pseudolongum species, a widely distributed gut commensal of the animal kingdom.</title>
        <authorList>
            <person name="Lugli G.A."/>
            <person name="Duranti S."/>
            <person name="Albert K."/>
            <person name="Mancabelli L."/>
            <person name="Napoli S."/>
            <person name="Viappiani A."/>
            <person name="Anzalone R."/>
            <person name="Longhi G."/>
            <person name="Milani C."/>
            <person name="Turroni F."/>
            <person name="Alessandri G."/>
            <person name="Sela D.A."/>
            <person name="Van Sinderen D."/>
            <person name="Ventura M."/>
        </authorList>
    </citation>
    <scope>NUCLEOTIDE SEQUENCE [LARGE SCALE GENOMIC DNA]</scope>
    <source>
        <strain evidence="3 4">2003B</strain>
    </source>
</reference>
<evidence type="ECO:0000313" key="3">
    <source>
        <dbReference type="EMBL" id="RYQ36543.1"/>
    </source>
</evidence>
<accession>A0A4Q5ATG1</accession>
<feature type="domain" description="HTH cro/C1-type" evidence="2">
    <location>
        <begin position="12"/>
        <end position="59"/>
    </location>
</feature>
<evidence type="ECO:0000313" key="4">
    <source>
        <dbReference type="Proteomes" id="UP000292382"/>
    </source>
</evidence>
<dbReference type="AlphaFoldDB" id="A0A4Q5ATG1"/>
<organism evidence="3 4">
    <name type="scientific">Bifidobacterium pseudolongum subsp. globosum</name>
    <dbReference type="NCBI Taxonomy" id="1690"/>
    <lineage>
        <taxon>Bacteria</taxon>
        <taxon>Bacillati</taxon>
        <taxon>Actinomycetota</taxon>
        <taxon>Actinomycetes</taxon>
        <taxon>Bifidobacteriales</taxon>
        <taxon>Bifidobacteriaceae</taxon>
        <taxon>Bifidobacterium</taxon>
    </lineage>
</organism>
<feature type="region of interest" description="Disordered" evidence="1">
    <location>
        <begin position="68"/>
        <end position="99"/>
    </location>
</feature>